<dbReference type="Pfam" id="PF14497">
    <property type="entry name" value="GST_C_3"/>
    <property type="match status" value="1"/>
</dbReference>
<accession>A0A1W0WXC6</accession>
<dbReference type="PANTHER" id="PTHR11571:SF222">
    <property type="entry name" value="GLUTATHIONE TRANSFERASE"/>
    <property type="match status" value="1"/>
</dbReference>
<sequence length="212" mass="24380">MPAVLGYWGIRGLAQPIRYLLEYTGEKYDFKNHSDSPKEAWIEDRLKLGIPFPNLPYYIDGDVKLTQANAILRYIARKHGLAGKNEKDYQEIDVLDGVLADLRLGWTRTCYLSQNLENDKVTYRNTIDQTLKQYVEILGKKDYLVSGGLSYVDFVFFELLDALNTLYEDLFTELPTLKAYHQRIKSLKGVKEYLASKRNPEKLNAPNAKFGG</sequence>
<dbReference type="SUPFAM" id="SSF47616">
    <property type="entry name" value="GST C-terminal domain-like"/>
    <property type="match status" value="1"/>
</dbReference>
<comment type="similarity">
    <text evidence="2">Belongs to the GST superfamily. Mu family.</text>
</comment>
<dbReference type="EC" id="2.5.1.18" evidence="5"/>
<dbReference type="CDD" id="cd03075">
    <property type="entry name" value="GST_N_Mu"/>
    <property type="match status" value="1"/>
</dbReference>
<dbReference type="PANTHER" id="PTHR11571">
    <property type="entry name" value="GLUTATHIONE S-TRANSFERASE"/>
    <property type="match status" value="1"/>
</dbReference>
<reference evidence="12" key="1">
    <citation type="submission" date="2017-01" db="EMBL/GenBank/DDBJ databases">
        <title>Comparative genomics of anhydrobiosis in the tardigrade Hypsibius dujardini.</title>
        <authorList>
            <person name="Yoshida Y."/>
            <person name="Koutsovoulos G."/>
            <person name="Laetsch D."/>
            <person name="Stevens L."/>
            <person name="Kumar S."/>
            <person name="Horikawa D."/>
            <person name="Ishino K."/>
            <person name="Komine S."/>
            <person name="Tomita M."/>
            <person name="Blaxter M."/>
            <person name="Arakawa K."/>
        </authorList>
    </citation>
    <scope>NUCLEOTIDE SEQUENCE [LARGE SCALE GENOMIC DNA]</scope>
    <source>
        <strain evidence="12">Z151</strain>
    </source>
</reference>
<dbReference type="FunFam" id="1.20.1050.10:FF:000020">
    <property type="entry name" value="Glutathione S-transferase P 1"/>
    <property type="match status" value="1"/>
</dbReference>
<dbReference type="SFLD" id="SFLDG01205">
    <property type="entry name" value="AMPS.1"/>
    <property type="match status" value="1"/>
</dbReference>
<evidence type="ECO:0000256" key="6">
    <source>
        <dbReference type="ARBA" id="ARBA00022679"/>
    </source>
</evidence>
<organism evidence="11 12">
    <name type="scientific">Hypsibius exemplaris</name>
    <name type="common">Freshwater tardigrade</name>
    <dbReference type="NCBI Taxonomy" id="2072580"/>
    <lineage>
        <taxon>Eukaryota</taxon>
        <taxon>Metazoa</taxon>
        <taxon>Ecdysozoa</taxon>
        <taxon>Tardigrada</taxon>
        <taxon>Eutardigrada</taxon>
        <taxon>Parachela</taxon>
        <taxon>Hypsibioidea</taxon>
        <taxon>Hypsibiidae</taxon>
        <taxon>Hypsibius</taxon>
    </lineage>
</organism>
<evidence type="ECO:0000256" key="4">
    <source>
        <dbReference type="ARBA" id="ARBA00011738"/>
    </source>
</evidence>
<dbReference type="AlphaFoldDB" id="A0A1W0WXC6"/>
<evidence type="ECO:0000259" key="9">
    <source>
        <dbReference type="PROSITE" id="PS50404"/>
    </source>
</evidence>
<evidence type="ECO:0000313" key="11">
    <source>
        <dbReference type="EMBL" id="OQV19816.1"/>
    </source>
</evidence>
<dbReference type="GO" id="GO:0006749">
    <property type="term" value="P:glutathione metabolic process"/>
    <property type="evidence" value="ECO:0007669"/>
    <property type="project" value="TreeGrafter"/>
</dbReference>
<dbReference type="EMBL" id="MTYJ01000035">
    <property type="protein sequence ID" value="OQV19816.1"/>
    <property type="molecule type" value="Genomic_DNA"/>
</dbReference>
<comment type="caution">
    <text evidence="11">The sequence shown here is derived from an EMBL/GenBank/DDBJ whole genome shotgun (WGS) entry which is preliminary data.</text>
</comment>
<dbReference type="OrthoDB" id="4951845at2759"/>
<feature type="domain" description="GST C-terminal" evidence="10">
    <location>
        <begin position="85"/>
        <end position="210"/>
    </location>
</feature>
<dbReference type="InterPro" id="IPR036249">
    <property type="entry name" value="Thioredoxin-like_sf"/>
</dbReference>
<dbReference type="PROSITE" id="PS50404">
    <property type="entry name" value="GST_NTER"/>
    <property type="match status" value="1"/>
</dbReference>
<protein>
    <recommendedName>
        <fullName evidence="5">glutathione transferase</fullName>
        <ecNumber evidence="5">2.5.1.18</ecNumber>
    </recommendedName>
    <alternativeName>
        <fullName evidence="7">GST class-pi</fullName>
    </alternativeName>
</protein>
<keyword evidence="6" id="KW-0808">Transferase</keyword>
<evidence type="ECO:0000256" key="3">
    <source>
        <dbReference type="ARBA" id="ARBA00007297"/>
    </source>
</evidence>
<name>A0A1W0WXC6_HYPEX</name>
<dbReference type="SFLD" id="SFLDS00019">
    <property type="entry name" value="Glutathione_Transferase_(cytos"/>
    <property type="match status" value="1"/>
</dbReference>
<feature type="domain" description="GST N-terminal" evidence="9">
    <location>
        <begin position="1"/>
        <end position="83"/>
    </location>
</feature>
<dbReference type="Proteomes" id="UP000192578">
    <property type="component" value="Unassembled WGS sequence"/>
</dbReference>
<evidence type="ECO:0000256" key="1">
    <source>
        <dbReference type="ARBA" id="ARBA00003701"/>
    </source>
</evidence>
<evidence type="ECO:0000256" key="8">
    <source>
        <dbReference type="ARBA" id="ARBA00047960"/>
    </source>
</evidence>
<dbReference type="SFLD" id="SFLDG00363">
    <property type="entry name" value="AMPS_(cytGST):_Alpha-__Mu-__Pi"/>
    <property type="match status" value="1"/>
</dbReference>
<proteinExistence type="inferred from homology"/>
<evidence type="ECO:0000256" key="7">
    <source>
        <dbReference type="ARBA" id="ARBA00032759"/>
    </source>
</evidence>
<keyword evidence="12" id="KW-1185">Reference proteome</keyword>
<dbReference type="Gene3D" id="1.20.1050.130">
    <property type="match status" value="1"/>
</dbReference>
<dbReference type="GO" id="GO:0004364">
    <property type="term" value="F:glutathione transferase activity"/>
    <property type="evidence" value="ECO:0007669"/>
    <property type="project" value="UniProtKB-EC"/>
</dbReference>
<dbReference type="SUPFAM" id="SSF52833">
    <property type="entry name" value="Thioredoxin-like"/>
    <property type="match status" value="1"/>
</dbReference>
<evidence type="ECO:0000259" key="10">
    <source>
        <dbReference type="PROSITE" id="PS50405"/>
    </source>
</evidence>
<comment type="catalytic activity">
    <reaction evidence="8">
        <text>RX + glutathione = an S-substituted glutathione + a halide anion + H(+)</text>
        <dbReference type="Rhea" id="RHEA:16437"/>
        <dbReference type="ChEBI" id="CHEBI:15378"/>
        <dbReference type="ChEBI" id="CHEBI:16042"/>
        <dbReference type="ChEBI" id="CHEBI:17792"/>
        <dbReference type="ChEBI" id="CHEBI:57925"/>
        <dbReference type="ChEBI" id="CHEBI:90779"/>
        <dbReference type="EC" id="2.5.1.18"/>
    </reaction>
</comment>
<dbReference type="Pfam" id="PF02798">
    <property type="entry name" value="GST_N"/>
    <property type="match status" value="1"/>
</dbReference>
<dbReference type="InterPro" id="IPR010987">
    <property type="entry name" value="Glutathione-S-Trfase_C-like"/>
</dbReference>
<dbReference type="InterPro" id="IPR004045">
    <property type="entry name" value="Glutathione_S-Trfase_N"/>
</dbReference>
<dbReference type="InterPro" id="IPR036282">
    <property type="entry name" value="Glutathione-S-Trfase_C_sf"/>
</dbReference>
<comment type="similarity">
    <text evidence="3">Belongs to the GST superfamily. Pi family.</text>
</comment>
<comment type="subunit">
    <text evidence="4">Homodimer.</text>
</comment>
<comment type="function">
    <text evidence="1">Conjugation of reduced glutathione to a wide number of exogenous and endogenous hydrophobic electrophiles.</text>
</comment>
<dbReference type="InterPro" id="IPR050213">
    <property type="entry name" value="GST_superfamily"/>
</dbReference>
<gene>
    <name evidence="11" type="ORF">BV898_06087</name>
</gene>
<evidence type="ECO:0000313" key="12">
    <source>
        <dbReference type="Proteomes" id="UP000192578"/>
    </source>
</evidence>
<dbReference type="InterPro" id="IPR004046">
    <property type="entry name" value="GST_C"/>
</dbReference>
<dbReference type="InterPro" id="IPR040079">
    <property type="entry name" value="Glutathione_S-Trfase"/>
</dbReference>
<evidence type="ECO:0000256" key="5">
    <source>
        <dbReference type="ARBA" id="ARBA00012452"/>
    </source>
</evidence>
<dbReference type="PROSITE" id="PS50405">
    <property type="entry name" value="GST_CTER"/>
    <property type="match status" value="1"/>
</dbReference>
<evidence type="ECO:0000256" key="2">
    <source>
        <dbReference type="ARBA" id="ARBA00005861"/>
    </source>
</evidence>